<reference evidence="2 3" key="1">
    <citation type="submission" date="2018-01" db="EMBL/GenBank/DDBJ databases">
        <title>Complete genome sequence of Salinigranum rubrum GX10T, an extremely halophilic archaeon isolated from a marine solar saltern.</title>
        <authorList>
            <person name="Han S."/>
        </authorList>
    </citation>
    <scope>NUCLEOTIDE SEQUENCE [LARGE SCALE GENOMIC DNA]</scope>
    <source>
        <strain evidence="2 3">GX10</strain>
    </source>
</reference>
<dbReference type="AlphaFoldDB" id="A0A2I8VGN3"/>
<protein>
    <recommendedName>
        <fullName evidence="1">DUF7344 domain-containing protein</fullName>
    </recommendedName>
</protein>
<evidence type="ECO:0000313" key="2">
    <source>
        <dbReference type="EMBL" id="AUV81082.1"/>
    </source>
</evidence>
<dbReference type="Gene3D" id="1.10.10.10">
    <property type="entry name" value="Winged helix-like DNA-binding domain superfamily/Winged helix DNA-binding domain"/>
    <property type="match status" value="1"/>
</dbReference>
<dbReference type="Proteomes" id="UP000236584">
    <property type="component" value="Chromosome"/>
</dbReference>
<accession>A0A2I8VGN3</accession>
<name>A0A2I8VGN3_9EURY</name>
<dbReference type="Pfam" id="PF24035">
    <property type="entry name" value="DUF7344"/>
    <property type="match status" value="1"/>
</dbReference>
<organism evidence="2 3">
    <name type="scientific">Salinigranum rubrum</name>
    <dbReference type="NCBI Taxonomy" id="755307"/>
    <lineage>
        <taxon>Archaea</taxon>
        <taxon>Methanobacteriati</taxon>
        <taxon>Methanobacteriota</taxon>
        <taxon>Stenosarchaea group</taxon>
        <taxon>Halobacteria</taxon>
        <taxon>Halobacteriales</taxon>
        <taxon>Haloferacaceae</taxon>
        <taxon>Salinigranum</taxon>
    </lineage>
</organism>
<evidence type="ECO:0000313" key="3">
    <source>
        <dbReference type="Proteomes" id="UP000236584"/>
    </source>
</evidence>
<keyword evidence="3" id="KW-1185">Reference proteome</keyword>
<gene>
    <name evidence="2" type="ORF">C2R22_04925</name>
</gene>
<proteinExistence type="predicted"/>
<sequence length="124" mass="13753">MTNHTPTDAGTSLGPESLSRAFSALANTRRRQAIRYLGHHRSLSLATLADGVAERESDVPLREVDEGTVREVYLSLYHTHVPKLEDAGIVAYDQESDWITRRDTRRCELALSLVDSPPNPVGVE</sequence>
<evidence type="ECO:0000259" key="1">
    <source>
        <dbReference type="Pfam" id="PF24035"/>
    </source>
</evidence>
<feature type="domain" description="DUF7344" evidence="1">
    <location>
        <begin position="22"/>
        <end position="99"/>
    </location>
</feature>
<dbReference type="EMBL" id="CP026309">
    <property type="protein sequence ID" value="AUV81082.1"/>
    <property type="molecule type" value="Genomic_DNA"/>
</dbReference>
<dbReference type="RefSeq" id="WP_103424770.1">
    <property type="nucleotide sequence ID" value="NZ_CP026309.1"/>
</dbReference>
<dbReference type="InterPro" id="IPR036388">
    <property type="entry name" value="WH-like_DNA-bd_sf"/>
</dbReference>
<dbReference type="KEGG" id="srub:C2R22_04925"/>
<dbReference type="OrthoDB" id="331021at2157"/>
<dbReference type="InterPro" id="IPR055768">
    <property type="entry name" value="DUF7344"/>
</dbReference>
<dbReference type="GeneID" id="35591409"/>